<evidence type="ECO:0000313" key="2">
    <source>
        <dbReference type="Proteomes" id="UP001527052"/>
    </source>
</evidence>
<keyword evidence="2" id="KW-1185">Reference proteome</keyword>
<sequence>MDFSDYLCKTRFFYGLTLSQLSERIDYSIGHINDIEKKRKPASDKFKATVRREFPRNEAFDRFLYAEKEGGHLWLMK</sequence>
<protein>
    <submittedName>
        <fullName evidence="1">Helix-turn-helix transcriptional regulator</fullName>
    </submittedName>
</protein>
<reference evidence="1 2" key="1">
    <citation type="submission" date="2022-05" db="EMBL/GenBank/DDBJ databases">
        <title>Genome Sequencing of Bee-Associated Microbes.</title>
        <authorList>
            <person name="Dunlap C."/>
        </authorList>
    </citation>
    <scope>NUCLEOTIDE SEQUENCE [LARGE SCALE GENOMIC DNA]</scope>
    <source>
        <strain evidence="1 2">NRRL BD-083</strain>
    </source>
</reference>
<dbReference type="EMBL" id="JAMDLZ010000026">
    <property type="protein sequence ID" value="MCY9548322.1"/>
    <property type="molecule type" value="Genomic_DNA"/>
</dbReference>
<dbReference type="RefSeq" id="WP_268638173.1">
    <property type="nucleotide sequence ID" value="NZ_JAMDLZ010000026.1"/>
</dbReference>
<name>A0ABT4ERM2_9BACI</name>
<dbReference type="SUPFAM" id="SSF47413">
    <property type="entry name" value="lambda repressor-like DNA-binding domains"/>
    <property type="match status" value="1"/>
</dbReference>
<dbReference type="InterPro" id="IPR010982">
    <property type="entry name" value="Lambda_DNA-bd_dom_sf"/>
</dbReference>
<dbReference type="Proteomes" id="UP001527052">
    <property type="component" value="Unassembled WGS sequence"/>
</dbReference>
<evidence type="ECO:0000313" key="1">
    <source>
        <dbReference type="EMBL" id="MCY9548322.1"/>
    </source>
</evidence>
<proteinExistence type="predicted"/>
<organism evidence="1 2">
    <name type="scientific">Lysinibacillus xylanilyticus</name>
    <dbReference type="NCBI Taxonomy" id="582475"/>
    <lineage>
        <taxon>Bacteria</taxon>
        <taxon>Bacillati</taxon>
        <taxon>Bacillota</taxon>
        <taxon>Bacilli</taxon>
        <taxon>Bacillales</taxon>
        <taxon>Bacillaceae</taxon>
        <taxon>Lysinibacillus</taxon>
    </lineage>
</organism>
<gene>
    <name evidence="1" type="ORF">M5W82_15395</name>
</gene>
<comment type="caution">
    <text evidence="1">The sequence shown here is derived from an EMBL/GenBank/DDBJ whole genome shotgun (WGS) entry which is preliminary data.</text>
</comment>
<accession>A0ABT4ERM2</accession>